<dbReference type="InterPro" id="IPR012334">
    <property type="entry name" value="Pectin_lyas_fold"/>
</dbReference>
<organism evidence="3 4">
    <name type="scientific">Burkholderia stabilis</name>
    <dbReference type="NCBI Taxonomy" id="95485"/>
    <lineage>
        <taxon>Bacteria</taxon>
        <taxon>Pseudomonadati</taxon>
        <taxon>Pseudomonadota</taxon>
        <taxon>Betaproteobacteria</taxon>
        <taxon>Burkholderiales</taxon>
        <taxon>Burkholderiaceae</taxon>
        <taxon>Burkholderia</taxon>
        <taxon>Burkholderia cepacia complex</taxon>
    </lineage>
</organism>
<dbReference type="PROSITE" id="PS51257">
    <property type="entry name" value="PROKAR_LIPOPROTEIN"/>
    <property type="match status" value="1"/>
</dbReference>
<dbReference type="SUPFAM" id="SSF51126">
    <property type="entry name" value="Pectin lyase-like"/>
    <property type="match status" value="1"/>
</dbReference>
<gene>
    <name evidence="3" type="ORF">BSFP_011860</name>
</gene>
<feature type="domain" description="Right handed beta helix" evidence="2">
    <location>
        <begin position="156"/>
        <end position="316"/>
    </location>
</feature>
<dbReference type="InterPro" id="IPR011050">
    <property type="entry name" value="Pectin_lyase_fold/virulence"/>
</dbReference>
<dbReference type="SMART" id="SM00710">
    <property type="entry name" value="PbH1"/>
    <property type="match status" value="8"/>
</dbReference>
<protein>
    <submittedName>
        <fullName evidence="3">Right handed beta helix region family protein</fullName>
    </submittedName>
</protein>
<name>A0A1Y1BEJ4_9BURK</name>
<dbReference type="InterPro" id="IPR006626">
    <property type="entry name" value="PbH1"/>
</dbReference>
<evidence type="ECO:0000313" key="4">
    <source>
        <dbReference type="Proteomes" id="UP000218432"/>
    </source>
</evidence>
<dbReference type="Proteomes" id="UP000218432">
    <property type="component" value="Chromosome 1"/>
</dbReference>
<accession>A0A1Y1BEJ4</accession>
<evidence type="ECO:0000313" key="3">
    <source>
        <dbReference type="EMBL" id="BAX58371.1"/>
    </source>
</evidence>
<reference evidence="3 4" key="1">
    <citation type="journal article" date="2017" name="Genome Announc.">
        <title>Complete Genome Sequence of Burkholderia stabilis FERMP-21014.</title>
        <authorList>
            <person name="Konishi K."/>
            <person name="Kumagai T."/>
            <person name="Sakasegawa S."/>
            <person name="Tamura T."/>
        </authorList>
    </citation>
    <scope>NUCLEOTIDE SEQUENCE [LARGE SCALE GENOMIC DNA]</scope>
    <source>
        <strain evidence="3 4">FERMP-21014</strain>
    </source>
</reference>
<sequence length="459" mass="44486">MYTVERATLAALCLGLAACGGGGDGGAASSPQTVAGTSTSPAVPASAASGTSTSSTSSTSSANSGSSTSPAGATLSPANGAGSTLVADVTVFPAADGSDQADALQKAFDSLKAGQRLVISPGRYVVGHSLAVTVPQVVISGYGATLAATNAADQTIVMSGTGSTLVGVTLAGTGTTRLTTPASTKVEVTGAGVQVLRVTIDGGASGGIFVFGGSGVAIVGNTVRATLADGIHTTNGSTNVLVQNNTVTGTGDDLIAVVSYVGDGRPSSNVLIDHNAVSGNAWGRGISVVGGQAVTISSNTVDGVQKAAGILVAQEDNWNTYGASNVVITGNVVTNIQNSNVNNGLQPTQQAAIELDTSTGTVTNVAVTGNRVSGSGYAGFRAYGNVCSFSVTGNTFSSIAGSPVSLLSSGCAAGQIVVDANQSGDGSLLARPAGASAVGAFTVTGADASLMPQVRTGLM</sequence>
<proteinExistence type="predicted"/>
<dbReference type="Pfam" id="PF13229">
    <property type="entry name" value="Beta_helix"/>
    <property type="match status" value="1"/>
</dbReference>
<dbReference type="Gene3D" id="2.160.20.10">
    <property type="entry name" value="Single-stranded right-handed beta-helix, Pectin lyase-like"/>
    <property type="match status" value="1"/>
</dbReference>
<dbReference type="EMBL" id="AP018111">
    <property type="protein sequence ID" value="BAX58371.1"/>
    <property type="molecule type" value="Genomic_DNA"/>
</dbReference>
<dbReference type="AlphaFoldDB" id="A0A1Y1BEJ4"/>
<evidence type="ECO:0000259" key="2">
    <source>
        <dbReference type="Pfam" id="PF13229"/>
    </source>
</evidence>
<evidence type="ECO:0000256" key="1">
    <source>
        <dbReference type="SAM" id="MobiDB-lite"/>
    </source>
</evidence>
<dbReference type="RefSeq" id="WP_231944042.1">
    <property type="nucleotide sequence ID" value="NZ_AP018111.1"/>
</dbReference>
<feature type="compositionally biased region" description="Low complexity" evidence="1">
    <location>
        <begin position="35"/>
        <end position="76"/>
    </location>
</feature>
<feature type="region of interest" description="Disordered" evidence="1">
    <location>
        <begin position="25"/>
        <end position="76"/>
    </location>
</feature>
<dbReference type="InterPro" id="IPR039448">
    <property type="entry name" value="Beta_helix"/>
</dbReference>